<evidence type="ECO:0000313" key="2">
    <source>
        <dbReference type="Proteomes" id="UP000322783"/>
    </source>
</evidence>
<name>A0A5D6WNF0_9FIRM</name>
<sequence>MERMSIQAVNAASRMQYGEQPERPAAYVRKTAQPASFSEILESLTSAPAASDSSVATVTVTKVLPDGSLVLVKMQGNQVISQSKLSGASVQMQQNMLGSSGVLPQEYLAKSTSAAGSLFSASI</sequence>
<evidence type="ECO:0000313" key="1">
    <source>
        <dbReference type="EMBL" id="TYZ29443.1"/>
    </source>
</evidence>
<proteinExistence type="predicted"/>
<comment type="caution">
    <text evidence="1">The sequence shown here is derived from an EMBL/GenBank/DDBJ whole genome shotgun (WGS) entry which is preliminary data.</text>
</comment>
<dbReference type="Proteomes" id="UP000322783">
    <property type="component" value="Unassembled WGS sequence"/>
</dbReference>
<dbReference type="AlphaFoldDB" id="A0A5D6WNF0"/>
<dbReference type="EMBL" id="VTOZ01000008">
    <property type="protein sequence ID" value="TYZ29443.1"/>
    <property type="molecule type" value="Genomic_DNA"/>
</dbReference>
<dbReference type="RefSeq" id="WP_149188821.1">
    <property type="nucleotide sequence ID" value="NZ_VTOZ01000008.1"/>
</dbReference>
<protein>
    <submittedName>
        <fullName evidence="1">Uncharacterized protein</fullName>
    </submittedName>
</protein>
<keyword evidence="2" id="KW-1185">Reference proteome</keyword>
<organism evidence="1 2">
    <name type="scientific">Selenomonas caprae</name>
    <dbReference type="NCBI Taxonomy" id="2606905"/>
    <lineage>
        <taxon>Bacteria</taxon>
        <taxon>Bacillati</taxon>
        <taxon>Bacillota</taxon>
        <taxon>Negativicutes</taxon>
        <taxon>Selenomonadales</taxon>
        <taxon>Selenomonadaceae</taxon>
        <taxon>Selenomonas</taxon>
    </lineage>
</organism>
<gene>
    <name evidence="1" type="ORF">FZ041_05395</name>
</gene>
<reference evidence="1 2" key="1">
    <citation type="submission" date="2019-08" db="EMBL/GenBank/DDBJ databases">
        <title>Selenomonas sp. mPRGC5 and Selenomonas sp. mPRGC8 isolated from ruminal fluid of dairy goat (Capra hircus).</title>
        <authorList>
            <person name="Poothong S."/>
            <person name="Nuengjamnong C."/>
            <person name="Tanasupawat S."/>
        </authorList>
    </citation>
    <scope>NUCLEOTIDE SEQUENCE [LARGE SCALE GENOMIC DNA]</scope>
    <source>
        <strain evidence="2">mPRGC8</strain>
    </source>
</reference>
<accession>A0A5D6WNF0</accession>